<dbReference type="InterPro" id="IPR013783">
    <property type="entry name" value="Ig-like_fold"/>
</dbReference>
<accession>A0A8T1S5B4</accession>
<dbReference type="AlphaFoldDB" id="A0A8T1S5B4"/>
<dbReference type="EMBL" id="JAHGAV010000717">
    <property type="protein sequence ID" value="KAG6923907.1"/>
    <property type="molecule type" value="Genomic_DNA"/>
</dbReference>
<protein>
    <recommendedName>
        <fullName evidence="1">T-cell receptor alpha chain constant domain-containing protein</fullName>
    </recommendedName>
</protein>
<feature type="domain" description="T-cell receptor alpha chain constant" evidence="1">
    <location>
        <begin position="29"/>
        <end position="104"/>
    </location>
</feature>
<reference evidence="2 3" key="1">
    <citation type="journal article" date="2020" name="G3 (Bethesda)">
        <title>Draft Genome of the Common Snapping Turtle, Chelydra serpentina, a Model for Phenotypic Plasticity in Reptiles.</title>
        <authorList>
            <person name="Das D."/>
            <person name="Singh S.K."/>
            <person name="Bierstedt J."/>
            <person name="Erickson A."/>
            <person name="Galli G.L.J."/>
            <person name="Crossley D.A. 2nd"/>
            <person name="Rhen T."/>
        </authorList>
    </citation>
    <scope>NUCLEOTIDE SEQUENCE [LARGE SCALE GENOMIC DNA]</scope>
    <source>
        <strain evidence="2">KW</strain>
    </source>
</reference>
<proteinExistence type="predicted"/>
<dbReference type="InterPro" id="IPR015370">
    <property type="entry name" value="TCR_alpha_C"/>
</dbReference>
<feature type="non-terminal residue" evidence="2">
    <location>
        <position position="1"/>
    </location>
</feature>
<evidence type="ECO:0000313" key="2">
    <source>
        <dbReference type="EMBL" id="KAG6923907.1"/>
    </source>
</evidence>
<keyword evidence="3" id="KW-1185">Reference proteome</keyword>
<sequence length="137" mass="14719">CCETNEAYRLIFGSGTQLLIKPNLKESNPSIYPLKPKEGTLSACLITDFAPGDIAVGNSSSQTQLNASFVQVKNPDTGIMEASYGTVLWGSQNFGCFATHKTQTFEMKDSAEEGKCADWEMVSGLQAGLWSQLGGDP</sequence>
<name>A0A8T1S5B4_CHESE</name>
<gene>
    <name evidence="2" type="ORF">G0U57_018911</name>
</gene>
<dbReference type="Pfam" id="PF09291">
    <property type="entry name" value="DUF1968"/>
    <property type="match status" value="1"/>
</dbReference>
<dbReference type="OrthoDB" id="8947657at2759"/>
<comment type="caution">
    <text evidence="2">The sequence shown here is derived from an EMBL/GenBank/DDBJ whole genome shotgun (WGS) entry which is preliminary data.</text>
</comment>
<dbReference type="Proteomes" id="UP000765507">
    <property type="component" value="Unassembled WGS sequence"/>
</dbReference>
<evidence type="ECO:0000259" key="1">
    <source>
        <dbReference type="Pfam" id="PF09291"/>
    </source>
</evidence>
<evidence type="ECO:0000313" key="3">
    <source>
        <dbReference type="Proteomes" id="UP000765507"/>
    </source>
</evidence>
<organism evidence="2 3">
    <name type="scientific">Chelydra serpentina</name>
    <name type="common">Snapping turtle</name>
    <name type="synonym">Testudo serpentina</name>
    <dbReference type="NCBI Taxonomy" id="8475"/>
    <lineage>
        <taxon>Eukaryota</taxon>
        <taxon>Metazoa</taxon>
        <taxon>Chordata</taxon>
        <taxon>Craniata</taxon>
        <taxon>Vertebrata</taxon>
        <taxon>Euteleostomi</taxon>
        <taxon>Archelosauria</taxon>
        <taxon>Testudinata</taxon>
        <taxon>Testudines</taxon>
        <taxon>Cryptodira</taxon>
        <taxon>Durocryptodira</taxon>
        <taxon>Americhelydia</taxon>
        <taxon>Chelydroidea</taxon>
        <taxon>Chelydridae</taxon>
        <taxon>Chelydra</taxon>
    </lineage>
</organism>
<dbReference type="Gene3D" id="2.60.40.10">
    <property type="entry name" value="Immunoglobulins"/>
    <property type="match status" value="1"/>
</dbReference>